<feature type="region of interest" description="Disordered" evidence="3">
    <location>
        <begin position="1380"/>
        <end position="1402"/>
    </location>
</feature>
<feature type="domain" description="Rap-GAP" evidence="4">
    <location>
        <begin position="1958"/>
        <end position="2196"/>
    </location>
</feature>
<feature type="compositionally biased region" description="Acidic residues" evidence="3">
    <location>
        <begin position="1803"/>
        <end position="1812"/>
    </location>
</feature>
<feature type="compositionally biased region" description="Low complexity" evidence="3">
    <location>
        <begin position="1901"/>
        <end position="1914"/>
    </location>
</feature>
<dbReference type="SUPFAM" id="SSF111347">
    <property type="entry name" value="Rap/Ran-GAP"/>
    <property type="match status" value="1"/>
</dbReference>
<comment type="caution">
    <text evidence="5">The sequence shown here is derived from an EMBL/GenBank/DDBJ whole genome shotgun (WGS) entry which is preliminary data.</text>
</comment>
<organism evidence="5 6">
    <name type="scientific">Blomia tropicalis</name>
    <name type="common">Mite</name>
    <dbReference type="NCBI Taxonomy" id="40697"/>
    <lineage>
        <taxon>Eukaryota</taxon>
        <taxon>Metazoa</taxon>
        <taxon>Ecdysozoa</taxon>
        <taxon>Arthropoda</taxon>
        <taxon>Chelicerata</taxon>
        <taxon>Arachnida</taxon>
        <taxon>Acari</taxon>
        <taxon>Acariformes</taxon>
        <taxon>Sarcoptiformes</taxon>
        <taxon>Astigmata</taxon>
        <taxon>Glycyphagoidea</taxon>
        <taxon>Echimyopodidae</taxon>
        <taxon>Blomia</taxon>
    </lineage>
</organism>
<evidence type="ECO:0000256" key="2">
    <source>
        <dbReference type="ARBA" id="ARBA00022553"/>
    </source>
</evidence>
<dbReference type="EMBL" id="JAPWDV010000003">
    <property type="protein sequence ID" value="KAJ6217801.1"/>
    <property type="molecule type" value="Genomic_DNA"/>
</dbReference>
<feature type="compositionally biased region" description="Basic and acidic residues" evidence="3">
    <location>
        <begin position="1878"/>
        <end position="1888"/>
    </location>
</feature>
<feature type="region of interest" description="Disordered" evidence="3">
    <location>
        <begin position="1878"/>
        <end position="1914"/>
    </location>
</feature>
<gene>
    <name evidence="5" type="ORF">RDWZM_008958</name>
</gene>
<evidence type="ECO:0000313" key="6">
    <source>
        <dbReference type="Proteomes" id="UP001142055"/>
    </source>
</evidence>
<feature type="region of interest" description="Disordered" evidence="3">
    <location>
        <begin position="879"/>
        <end position="914"/>
    </location>
</feature>
<feature type="region of interest" description="Disordered" evidence="3">
    <location>
        <begin position="754"/>
        <end position="819"/>
    </location>
</feature>
<feature type="compositionally biased region" description="Polar residues" evidence="3">
    <location>
        <begin position="1890"/>
        <end position="1900"/>
    </location>
</feature>
<name>A0A9Q0M282_BLOTA</name>
<dbReference type="Pfam" id="PF20412">
    <property type="entry name" value="RALGAPB_N"/>
    <property type="match status" value="1"/>
</dbReference>
<keyword evidence="6" id="KW-1185">Reference proteome</keyword>
<feature type="region of interest" description="Disordered" evidence="3">
    <location>
        <begin position="1785"/>
        <end position="1820"/>
    </location>
</feature>
<dbReference type="InterPro" id="IPR046859">
    <property type="entry name" value="RGPA/RALGAPB_N"/>
</dbReference>
<dbReference type="PANTHER" id="PTHR10063:SF11">
    <property type="entry name" value="RHO GTPASE-ACTIVATING PROTEIN CG5521-RELATED"/>
    <property type="match status" value="1"/>
</dbReference>
<dbReference type="GO" id="GO:0005096">
    <property type="term" value="F:GTPase activator activity"/>
    <property type="evidence" value="ECO:0007669"/>
    <property type="project" value="UniProtKB-KW"/>
</dbReference>
<sequence>MFKSKPQLEYKKLFGKFTDHKKDCFSRLRYLKDLIGTKDLTNEKQFFYNYRSIIFTIITDAFIHLDAAKHRTSAKSFSSISDYISADGINSSQREDLDLMLYALEKCLLLLPEVFEQRWQLNTMLCMLRKMLHYSNVIRIRNEGTRLFLIYFQIIGERVVRECPQIEVLYASLIPGVVTDLVGILSPRNSAAVNGPITVQHLAENPDLSGNLPPLPGSMGPVQPFPNEPFMPQLDLSHNSHLVQAGGSLISNNANAYQPQYEFKSEIQRHFLEILLDCSIRDCGKITWPDYRDRRSARAFEFLMSNFARFYLPYIFPKMAIPLNPDRPSNVSKQWPVYTIQPIISAYHTISYEHVRILQLRRYADHLKQHFVYTPSRDNIVLSPQLHLQTIVIQWFTKYLMDYERLPDQSGTLSMNGNSTLTPEVTSNSFSRTMQQYSTNQISNQHSGLSANNSHAPNVPYPTQSFQKLQFIPQSEQIEREFIRSLLNSKRLYVDLILSLFHETLLLPFKVETQDPNRTPIRNVIKVYRQWIHKETVSPLPLFLNDPPASSPSTNVSRYPAQLEDSVCCGVMNFLNVFILSSANVFLLEVPPTETSTLDLQVDICKRVFNIYRYMVMKVDMERTVWENLVQVLIQVTRAIVSPEVPLKREDSLGGRLAPALFQTLVVTWIKANLNVAISSQFWEAFHQLVSSLTQWEELVNEWSNTMHILNRVMSRYVFNINLNELPLDKVGNDKKRLMKAAAASGAGAVKSITSPNHDSFMKMNMGNNKETSNVSSQEHMQGRNSITSNTSIQRQTSNDGQPQPPPRHRRGLSAAQSSSIFTSQSIVAHGQIHMNIPLLKMNRHRSLSDSCLFLSLQKSLCPMRVERGSMGGSHLQRVFGHRSKRASQKSTFRHSSRFPNCGMSQTGNSRNLPMIDDDNCDEEIVENCTIVDSDMHGHNELDFSDTSSNVDSAMDGFFPDCFSTHSAQTSTTATNIGDLNHFLFNHGYKSRPLFRSFSADDIGTTMLNSNGRHWSIWSEAISIGGGTTLTDANSLKEQPMGFDGSVSASSTCSSSVAETMSITGIPQNQLNTTTKSNNDSRPVLLGGTHKGWNAEISVVLWRRMLGILGDLNDISDPTIHKLAFECLVKITDDFIKMKDNISFLLNNSSGTSENTLQPSLHYFTPWLFRATTLPNEYKAGKLLAYKLLCIIALHRCELSSGVGTFSSEIQNRDFLILFYLAIKRAFITYDMELTCIIIKYCGQKFFSSALFGSSCLLFDYISAANMIVSSQETKWPRAEALHLLGSLIGFFEVYSSVLILKNSTAAPSLETYKDLKEHVLEILIIASKREQTGLGRSIALCSLGIFLYKAFQNRTEHQRLKEIVNILIAGTRVSIKRPKASPTSQFTSTSPSSPSPNNVDNTSKFNNRVLSRVACDQLRLQTDHATYLVDNLPDIARRIIEGLCHTLSQHIEVVLRENVFNGFKNLLISIQFTLAKWCMSVPKDFLTTTIVSTDYPNFVESEMRTKRMDESANIANEPKPPVTLLELVVSVFSTIANLNILEISQRRIDPRQMEALNGAHSFSDIDVIDYTVLPQADRSSWRSDFADNSNQLMSSPMKHFNGLTQIGLVDSRTADANTVKRAAQLILLHFLNFMGHFPAPKLRTTSVCAFINEADDNSYVSTQTDKLELETLNSPNVLSFIVDETSIISMIELSSDCTDSEILSRLASSINSTSSSLSKLNMQKQRPIRVIVRNLLGKFSWKFTALQFPLLAEVNTKAFNAKRQEPIVRSIATSNGHYHHHLNRLPSNDHLERSNHQQSIINDDDSDDDEKNDSFKQSLRKDELEKLMIDLFEQAPECRPSSPENGNFLHALNTTPEAVDIVALLTNQHYQERQFYEDQRYKNKPKAESISSVRISSNMTSPSDGSISSSSDSRTLTDPSFAFQQCRQLIEQTGFLTFEKRSSIDLLSKSSAMLRELRHLDGQRCRETHKIAVVYVAHGQETKEAILQNKIGSRAFEEFVSRLGWEVNLASHVGFMGGLESNLSTGLTAPYFADSFNEVIFHVSTRLEPIIDATSETLQHQQQQQPQTSSGTKSSEYLQHMNKKMRHLGNDEVHIVWSEHYKEYRRNILATQFCDALIVIYPLPAHTYSNLYRIQVSRKQEVPFFGPLFNGVVVHRDELAPLVRATAINASRAKRFNMPEFKHYFEERFDSIQSLGSKHRHRTSFEEFTTRVYAPRYDLLQMDKDSTFVNSDFDTNHVTSQNVSVKEVKIEQFLSSTSSLLYPWTLTPSNADSLSIASTNVTSISENQHQIQATKQTTPPSPPFFESQTQKSCNQFQYSQSPRAAPNATIGGTSRPTSRSSFK</sequence>
<dbReference type="FunFam" id="3.40.50.11210:FF:000001">
    <property type="entry name" value="Ral GTPase-activating protein subunit alpha-1 isoform 1"/>
    <property type="match status" value="1"/>
</dbReference>
<dbReference type="PANTHER" id="PTHR10063">
    <property type="entry name" value="TUBERIN"/>
    <property type="match status" value="1"/>
</dbReference>
<dbReference type="GO" id="GO:0005634">
    <property type="term" value="C:nucleus"/>
    <property type="evidence" value="ECO:0007669"/>
    <property type="project" value="InterPro"/>
</dbReference>
<dbReference type="Proteomes" id="UP001142055">
    <property type="component" value="Chromosome 3"/>
</dbReference>
<feature type="region of interest" description="Disordered" evidence="3">
    <location>
        <begin position="2057"/>
        <end position="2076"/>
    </location>
</feature>
<dbReference type="PROSITE" id="PS50085">
    <property type="entry name" value="RAPGAP"/>
    <property type="match status" value="1"/>
</dbReference>
<feature type="compositionally biased region" description="Basic residues" evidence="3">
    <location>
        <begin position="880"/>
        <end position="897"/>
    </location>
</feature>
<feature type="region of interest" description="Disordered" evidence="3">
    <location>
        <begin position="2288"/>
        <end position="2344"/>
    </location>
</feature>
<proteinExistence type="predicted"/>
<evidence type="ECO:0000313" key="5">
    <source>
        <dbReference type="EMBL" id="KAJ6217801.1"/>
    </source>
</evidence>
<dbReference type="Gene3D" id="3.40.50.11210">
    <property type="entry name" value="Rap/Ran-GAP"/>
    <property type="match status" value="1"/>
</dbReference>
<evidence type="ECO:0000256" key="3">
    <source>
        <dbReference type="SAM" id="MobiDB-lite"/>
    </source>
</evidence>
<dbReference type="InterPro" id="IPR000331">
    <property type="entry name" value="Rap/Ran_GAP_dom"/>
</dbReference>
<feature type="compositionally biased region" description="Polar residues" evidence="3">
    <location>
        <begin position="2331"/>
        <end position="2344"/>
    </location>
</feature>
<accession>A0A9Q0M282</accession>
<dbReference type="GO" id="GO:0051056">
    <property type="term" value="P:regulation of small GTPase mediated signal transduction"/>
    <property type="evidence" value="ECO:0007669"/>
    <property type="project" value="InterPro"/>
</dbReference>
<dbReference type="GO" id="GO:0005737">
    <property type="term" value="C:cytoplasm"/>
    <property type="evidence" value="ECO:0007669"/>
    <property type="project" value="TreeGrafter"/>
</dbReference>
<dbReference type="InterPro" id="IPR027107">
    <property type="entry name" value="Tuberin/Ral-act_asu"/>
</dbReference>
<feature type="compositionally biased region" description="Polar residues" evidence="3">
    <location>
        <begin position="766"/>
        <end position="801"/>
    </location>
</feature>
<protein>
    <recommendedName>
        <fullName evidence="4">Rap-GAP domain-containing protein</fullName>
    </recommendedName>
</protein>
<feature type="compositionally biased region" description="Polar residues" evidence="3">
    <location>
        <begin position="2307"/>
        <end position="2323"/>
    </location>
</feature>
<evidence type="ECO:0000259" key="4">
    <source>
        <dbReference type="PROSITE" id="PS50085"/>
    </source>
</evidence>
<keyword evidence="1" id="KW-0343">GTPase activation</keyword>
<feature type="compositionally biased region" description="Polar residues" evidence="3">
    <location>
        <begin position="2288"/>
        <end position="2299"/>
    </location>
</feature>
<keyword evidence="2" id="KW-0597">Phosphoprotein</keyword>
<reference evidence="5" key="1">
    <citation type="submission" date="2022-12" db="EMBL/GenBank/DDBJ databases">
        <title>Genome assemblies of Blomia tropicalis.</title>
        <authorList>
            <person name="Cui Y."/>
        </authorList>
    </citation>
    <scope>NUCLEOTIDE SEQUENCE</scope>
    <source>
        <tissue evidence="5">Adult mites</tissue>
    </source>
</reference>
<dbReference type="InterPro" id="IPR035974">
    <property type="entry name" value="Rap/Ran-GAP_sf"/>
</dbReference>
<feature type="compositionally biased region" description="Low complexity" evidence="3">
    <location>
        <begin position="1382"/>
        <end position="1402"/>
    </location>
</feature>
<dbReference type="Pfam" id="PF02145">
    <property type="entry name" value="Rap_GAP"/>
    <property type="match status" value="1"/>
</dbReference>
<evidence type="ECO:0000256" key="1">
    <source>
        <dbReference type="ARBA" id="ARBA00022468"/>
    </source>
</evidence>
<feature type="compositionally biased region" description="Polar residues" evidence="3">
    <location>
        <begin position="903"/>
        <end position="912"/>
    </location>
</feature>